<name>A0A844XQ15_9SPHN</name>
<keyword evidence="6" id="KW-1185">Reference proteome</keyword>
<keyword evidence="2 3" id="KW-0694">RNA-binding</keyword>
<dbReference type="NCBIfam" id="TIGR02222">
    <property type="entry name" value="chap_CsaA"/>
    <property type="match status" value="1"/>
</dbReference>
<dbReference type="NCBIfam" id="NF007494">
    <property type="entry name" value="PRK10089.1-3"/>
    <property type="match status" value="1"/>
</dbReference>
<dbReference type="InterPro" id="IPR051270">
    <property type="entry name" value="Tyrosine-tRNA_ligase_regulator"/>
</dbReference>
<reference evidence="5 6" key="1">
    <citation type="submission" date="2019-12" db="EMBL/GenBank/DDBJ databases">
        <title>Genomic-based taxomic classification of the family Erythrobacteraceae.</title>
        <authorList>
            <person name="Xu L."/>
        </authorList>
    </citation>
    <scope>NUCLEOTIDE SEQUENCE [LARGE SCALE GENOMIC DNA]</scope>
    <source>
        <strain evidence="5 6">DSM 17792</strain>
    </source>
</reference>
<dbReference type="PANTHER" id="PTHR11586:SF37">
    <property type="entry name" value="TRNA-BINDING DOMAIN-CONTAINING PROTEIN"/>
    <property type="match status" value="1"/>
</dbReference>
<dbReference type="AlphaFoldDB" id="A0A844XQ15"/>
<dbReference type="OrthoDB" id="9794564at2"/>
<keyword evidence="1 3" id="KW-0820">tRNA-binding</keyword>
<dbReference type="Pfam" id="PF01588">
    <property type="entry name" value="tRNA_bind"/>
    <property type="match status" value="1"/>
</dbReference>
<dbReference type="Gene3D" id="2.40.50.140">
    <property type="entry name" value="Nucleic acid-binding proteins"/>
    <property type="match status" value="1"/>
</dbReference>
<sequence length="111" mass="11949">MDKITFDDFLNVDIRSGTVISAEPFPEARKPAIKLQVDFGSEIGVKKSSAQITELYTCDGLVGRRLMAVVNFPPRQIGPFMSDVLVLGFPDGEGRIVLASPGDVPNGARLA</sequence>
<dbReference type="CDD" id="cd02798">
    <property type="entry name" value="tRNA_bind_CsaA"/>
    <property type="match status" value="1"/>
</dbReference>
<protein>
    <submittedName>
        <fullName evidence="5">tRNA-binding protein</fullName>
    </submittedName>
</protein>
<accession>A0A844XQ15</accession>
<evidence type="ECO:0000256" key="2">
    <source>
        <dbReference type="ARBA" id="ARBA00022884"/>
    </source>
</evidence>
<dbReference type="InterPro" id="IPR008231">
    <property type="entry name" value="CsaA"/>
</dbReference>
<organism evidence="5 6">
    <name type="scientific">Qipengyuania vulgaris</name>
    <dbReference type="NCBI Taxonomy" id="291985"/>
    <lineage>
        <taxon>Bacteria</taxon>
        <taxon>Pseudomonadati</taxon>
        <taxon>Pseudomonadota</taxon>
        <taxon>Alphaproteobacteria</taxon>
        <taxon>Sphingomonadales</taxon>
        <taxon>Erythrobacteraceae</taxon>
        <taxon>Qipengyuania</taxon>
    </lineage>
</organism>
<dbReference type="InterPro" id="IPR012340">
    <property type="entry name" value="NA-bd_OB-fold"/>
</dbReference>
<dbReference type="EMBL" id="WTYC01000001">
    <property type="protein sequence ID" value="MXO47347.1"/>
    <property type="molecule type" value="Genomic_DNA"/>
</dbReference>
<evidence type="ECO:0000259" key="4">
    <source>
        <dbReference type="PROSITE" id="PS50886"/>
    </source>
</evidence>
<evidence type="ECO:0000256" key="1">
    <source>
        <dbReference type="ARBA" id="ARBA00022555"/>
    </source>
</evidence>
<dbReference type="GO" id="GO:0000049">
    <property type="term" value="F:tRNA binding"/>
    <property type="evidence" value="ECO:0007669"/>
    <property type="project" value="UniProtKB-UniRule"/>
</dbReference>
<gene>
    <name evidence="5" type="ORF">GRI69_03630</name>
</gene>
<dbReference type="NCBIfam" id="NF007495">
    <property type="entry name" value="PRK10089.1-4"/>
    <property type="match status" value="1"/>
</dbReference>
<dbReference type="Proteomes" id="UP000448199">
    <property type="component" value="Unassembled WGS sequence"/>
</dbReference>
<evidence type="ECO:0000313" key="6">
    <source>
        <dbReference type="Proteomes" id="UP000448199"/>
    </source>
</evidence>
<dbReference type="PANTHER" id="PTHR11586">
    <property type="entry name" value="TRNA-AMINOACYLATION COFACTOR ARC1 FAMILY MEMBER"/>
    <property type="match status" value="1"/>
</dbReference>
<comment type="caution">
    <text evidence="5">The sequence shown here is derived from an EMBL/GenBank/DDBJ whole genome shotgun (WGS) entry which is preliminary data.</text>
</comment>
<feature type="domain" description="TRNA-binding" evidence="4">
    <location>
        <begin position="8"/>
        <end position="111"/>
    </location>
</feature>
<dbReference type="InterPro" id="IPR002547">
    <property type="entry name" value="tRNA-bd_dom"/>
</dbReference>
<evidence type="ECO:0000313" key="5">
    <source>
        <dbReference type="EMBL" id="MXO47347.1"/>
    </source>
</evidence>
<evidence type="ECO:0000256" key="3">
    <source>
        <dbReference type="PROSITE-ProRule" id="PRU00209"/>
    </source>
</evidence>
<dbReference type="PROSITE" id="PS50886">
    <property type="entry name" value="TRBD"/>
    <property type="match status" value="1"/>
</dbReference>
<dbReference type="FunFam" id="2.40.50.140:FF:000165">
    <property type="entry name" value="Chaperone CsaA"/>
    <property type="match status" value="1"/>
</dbReference>
<dbReference type="SUPFAM" id="SSF50249">
    <property type="entry name" value="Nucleic acid-binding proteins"/>
    <property type="match status" value="1"/>
</dbReference>
<proteinExistence type="predicted"/>
<dbReference type="RefSeq" id="WP_160726848.1">
    <property type="nucleotide sequence ID" value="NZ_WTYC01000001.1"/>
</dbReference>